<dbReference type="CDD" id="cd05466">
    <property type="entry name" value="PBP2_LTTR_substrate"/>
    <property type="match status" value="1"/>
</dbReference>
<dbReference type="SUPFAM" id="SSF46785">
    <property type="entry name" value="Winged helix' DNA-binding domain"/>
    <property type="match status" value="1"/>
</dbReference>
<evidence type="ECO:0000313" key="6">
    <source>
        <dbReference type="EMBL" id="MBB4224867.1"/>
    </source>
</evidence>
<dbReference type="Gene3D" id="3.40.190.10">
    <property type="entry name" value="Periplasmic binding protein-like II"/>
    <property type="match status" value="2"/>
</dbReference>
<dbReference type="PROSITE" id="PS50931">
    <property type="entry name" value="HTH_LYSR"/>
    <property type="match status" value="1"/>
</dbReference>
<dbReference type="PRINTS" id="PR00039">
    <property type="entry name" value="HTHLYSR"/>
</dbReference>
<dbReference type="SUPFAM" id="SSF53850">
    <property type="entry name" value="Periplasmic binding protein-like II"/>
    <property type="match status" value="1"/>
</dbReference>
<dbReference type="InterPro" id="IPR036388">
    <property type="entry name" value="WH-like_DNA-bd_sf"/>
</dbReference>
<dbReference type="Pfam" id="PF03466">
    <property type="entry name" value="LysR_substrate"/>
    <property type="match status" value="1"/>
</dbReference>
<evidence type="ECO:0000259" key="5">
    <source>
        <dbReference type="PROSITE" id="PS50931"/>
    </source>
</evidence>
<dbReference type="GO" id="GO:0003677">
    <property type="term" value="F:DNA binding"/>
    <property type="evidence" value="ECO:0007669"/>
    <property type="project" value="UniProtKB-KW"/>
</dbReference>
<feature type="domain" description="HTH lysR-type" evidence="5">
    <location>
        <begin position="1"/>
        <end position="58"/>
    </location>
</feature>
<dbReference type="Proteomes" id="UP000524450">
    <property type="component" value="Unassembled WGS sequence"/>
</dbReference>
<name>A0A840G0N9_9BURK</name>
<dbReference type="InterPro" id="IPR005119">
    <property type="entry name" value="LysR_subst-bd"/>
</dbReference>
<dbReference type="GO" id="GO:0032993">
    <property type="term" value="C:protein-DNA complex"/>
    <property type="evidence" value="ECO:0007669"/>
    <property type="project" value="TreeGrafter"/>
</dbReference>
<dbReference type="InterPro" id="IPR036390">
    <property type="entry name" value="WH_DNA-bd_sf"/>
</dbReference>
<dbReference type="PANTHER" id="PTHR30346">
    <property type="entry name" value="TRANSCRIPTIONAL DUAL REGULATOR HCAR-RELATED"/>
    <property type="match status" value="1"/>
</dbReference>
<evidence type="ECO:0000256" key="4">
    <source>
        <dbReference type="ARBA" id="ARBA00023163"/>
    </source>
</evidence>
<accession>A0A840G0N9</accession>
<keyword evidence="2" id="KW-0805">Transcription regulation</keyword>
<gene>
    <name evidence="6" type="ORF">GGD71_005676</name>
</gene>
<keyword evidence="3 6" id="KW-0238">DNA-binding</keyword>
<dbReference type="Pfam" id="PF00126">
    <property type="entry name" value="HTH_1"/>
    <property type="match status" value="1"/>
</dbReference>
<dbReference type="RefSeq" id="WP_184641735.1">
    <property type="nucleotide sequence ID" value="NZ_JACIFZ010000009.1"/>
</dbReference>
<evidence type="ECO:0000256" key="2">
    <source>
        <dbReference type="ARBA" id="ARBA00023015"/>
    </source>
</evidence>
<proteinExistence type="inferred from homology"/>
<sequence>MTLVQLRHLVSLATTGSFTRSARETFVTQPALSRSIQALEDELGQPLFDRVGHHSELTNFGREIVRRARQLLIDADELVACGQRTADGGAGTLRVGLGSSPAAMLMVPILQLAAKHKPTLRVGVSHGDSSQLVMGLRNRDLDALVLEVRSLKPATDLRVETIVQMPGCFLCRPGHPLTRVRSTLSFEDLTRYPLASTLLDDDIARHMIEIYGPKAHPDHCLSLQSNDLGSLVKVIRESDAVMLAVPRAAPDLVALRVRPELPGGARFGLVTLADRAEAPAMPLLRKVLREVLAAS</sequence>
<comment type="caution">
    <text evidence="6">The sequence shown here is derived from an EMBL/GenBank/DDBJ whole genome shotgun (WGS) entry which is preliminary data.</text>
</comment>
<dbReference type="EMBL" id="JACIFZ010000009">
    <property type="protein sequence ID" value="MBB4224867.1"/>
    <property type="molecule type" value="Genomic_DNA"/>
</dbReference>
<protein>
    <submittedName>
        <fullName evidence="6">DNA-binding transcriptional LysR family regulator</fullName>
    </submittedName>
</protein>
<comment type="similarity">
    <text evidence="1">Belongs to the LysR transcriptional regulatory family.</text>
</comment>
<organism evidence="6 7">
    <name type="scientific">Variovorax guangxiensis</name>
    <dbReference type="NCBI Taxonomy" id="1775474"/>
    <lineage>
        <taxon>Bacteria</taxon>
        <taxon>Pseudomonadati</taxon>
        <taxon>Pseudomonadota</taxon>
        <taxon>Betaproteobacteria</taxon>
        <taxon>Burkholderiales</taxon>
        <taxon>Comamonadaceae</taxon>
        <taxon>Variovorax</taxon>
    </lineage>
</organism>
<dbReference type="PANTHER" id="PTHR30346:SF28">
    <property type="entry name" value="HTH-TYPE TRANSCRIPTIONAL REGULATOR CYNR"/>
    <property type="match status" value="1"/>
</dbReference>
<dbReference type="AlphaFoldDB" id="A0A840G0N9"/>
<evidence type="ECO:0000313" key="7">
    <source>
        <dbReference type="Proteomes" id="UP000524450"/>
    </source>
</evidence>
<dbReference type="GO" id="GO:0003700">
    <property type="term" value="F:DNA-binding transcription factor activity"/>
    <property type="evidence" value="ECO:0007669"/>
    <property type="project" value="InterPro"/>
</dbReference>
<reference evidence="6 7" key="1">
    <citation type="submission" date="2020-08" db="EMBL/GenBank/DDBJ databases">
        <title>Genomic Encyclopedia of Type Strains, Phase IV (KMG-V): Genome sequencing to study the core and pangenomes of soil and plant-associated prokaryotes.</title>
        <authorList>
            <person name="Whitman W."/>
        </authorList>
    </citation>
    <scope>NUCLEOTIDE SEQUENCE [LARGE SCALE GENOMIC DNA]</scope>
    <source>
        <strain evidence="6 7">34/80</strain>
    </source>
</reference>
<keyword evidence="4" id="KW-0804">Transcription</keyword>
<dbReference type="FunFam" id="1.10.10.10:FF:000001">
    <property type="entry name" value="LysR family transcriptional regulator"/>
    <property type="match status" value="1"/>
</dbReference>
<dbReference type="InterPro" id="IPR000847">
    <property type="entry name" value="LysR_HTH_N"/>
</dbReference>
<dbReference type="Gene3D" id="1.10.10.10">
    <property type="entry name" value="Winged helix-like DNA-binding domain superfamily/Winged helix DNA-binding domain"/>
    <property type="match status" value="1"/>
</dbReference>
<evidence type="ECO:0000256" key="1">
    <source>
        <dbReference type="ARBA" id="ARBA00009437"/>
    </source>
</evidence>
<evidence type="ECO:0000256" key="3">
    <source>
        <dbReference type="ARBA" id="ARBA00023125"/>
    </source>
</evidence>